<dbReference type="PANTHER" id="PTHR46828:SF2">
    <property type="entry name" value="ENDO-1,4-BETA-XYLANASE A-RELATED"/>
    <property type="match status" value="1"/>
</dbReference>
<keyword evidence="6 10" id="KW-0378">Hydrolase</keyword>
<protein>
    <recommendedName>
        <fullName evidence="4 10">Endo-1,4-beta-xylanase</fullName>
        <ecNumber evidence="4 10">3.2.1.8</ecNumber>
    </recommendedName>
</protein>
<dbReference type="EC" id="3.2.1.8" evidence="4 10"/>
<accession>A0A1Z5THU1</accession>
<evidence type="ECO:0000259" key="12">
    <source>
        <dbReference type="PROSITE" id="PS51761"/>
    </source>
</evidence>
<keyword evidence="14" id="KW-1185">Reference proteome</keyword>
<dbReference type="PROSITE" id="PS51761">
    <property type="entry name" value="GH11_3"/>
    <property type="match status" value="1"/>
</dbReference>
<keyword evidence="5 10" id="KW-0858">Xylan degradation</keyword>
<dbReference type="VEuPathDB" id="FungiDB:BTJ68_04686"/>
<dbReference type="STRING" id="1157616.A0A1Z5THU1"/>
<dbReference type="GO" id="GO:0031176">
    <property type="term" value="F:endo-1,4-beta-xylanase activity"/>
    <property type="evidence" value="ECO:0007669"/>
    <property type="project" value="UniProtKB-UniRule"/>
</dbReference>
<feature type="active site" description="Proton donor" evidence="10">
    <location>
        <position position="283"/>
    </location>
</feature>
<sequence length="296" mass="32070">MTSFSLNRYTRFIGLILRCLCAGRRCHTMLVCSGSVAWGGKQDAYIVLVCFRKARDFVFVKLTRLLFPTTSFLSLQATMSFKSLFLAATGLAGVLAAPATDLDKRQSQTITESTTGNAGGYYFSNYVQSGSDQLSISSGHYDLSWSSSNQDVVAGIGWQTGSARTIDYDGSINAGGNSLLALYGWTTGPLVEYYVVETYGNYNPGSAGTKLGSFQSDGGTYDVYKTTRTNAPSIQGTATFPQYISVRTEHRTSGTITFQNHIDAWASFGLNLGSYDYQIMATEGYESTGTSSMTIN</sequence>
<dbReference type="SUPFAM" id="SSF49899">
    <property type="entry name" value="Concanavalin A-like lectins/glucanases"/>
    <property type="match status" value="1"/>
</dbReference>
<feature type="active site" description="Nucleophile" evidence="10">
    <location>
        <position position="192"/>
    </location>
</feature>
<dbReference type="InterPro" id="IPR001137">
    <property type="entry name" value="Glyco_hydro_11"/>
</dbReference>
<dbReference type="PROSITE" id="PS00776">
    <property type="entry name" value="GH11_1"/>
    <property type="match status" value="1"/>
</dbReference>
<evidence type="ECO:0000256" key="1">
    <source>
        <dbReference type="ARBA" id="ARBA00000681"/>
    </source>
</evidence>
<evidence type="ECO:0000256" key="7">
    <source>
        <dbReference type="ARBA" id="ARBA00023277"/>
    </source>
</evidence>
<keyword evidence="9 10" id="KW-0624">Polysaccharide degradation</keyword>
<evidence type="ECO:0000256" key="6">
    <source>
        <dbReference type="ARBA" id="ARBA00022801"/>
    </source>
</evidence>
<dbReference type="InterPro" id="IPR013319">
    <property type="entry name" value="GH11/12"/>
</dbReference>
<evidence type="ECO:0000313" key="13">
    <source>
        <dbReference type="EMBL" id="OTA35593.1"/>
    </source>
</evidence>
<gene>
    <name evidence="13" type="ORF">BTJ68_04686</name>
</gene>
<evidence type="ECO:0000256" key="9">
    <source>
        <dbReference type="ARBA" id="ARBA00023326"/>
    </source>
</evidence>
<organism evidence="13 14">
    <name type="scientific">Hortaea werneckii EXF-2000</name>
    <dbReference type="NCBI Taxonomy" id="1157616"/>
    <lineage>
        <taxon>Eukaryota</taxon>
        <taxon>Fungi</taxon>
        <taxon>Dikarya</taxon>
        <taxon>Ascomycota</taxon>
        <taxon>Pezizomycotina</taxon>
        <taxon>Dothideomycetes</taxon>
        <taxon>Dothideomycetidae</taxon>
        <taxon>Mycosphaerellales</taxon>
        <taxon>Teratosphaeriaceae</taxon>
        <taxon>Hortaea</taxon>
    </lineage>
</organism>
<dbReference type="PANTHER" id="PTHR46828">
    <property type="entry name" value="ENDO-1,4-BETA-XYLANASE A-RELATED"/>
    <property type="match status" value="1"/>
</dbReference>
<evidence type="ECO:0000313" key="14">
    <source>
        <dbReference type="Proteomes" id="UP000194280"/>
    </source>
</evidence>
<keyword evidence="8 10" id="KW-0326">Glycosidase</keyword>
<comment type="caution">
    <text evidence="13">The sequence shown here is derived from an EMBL/GenBank/DDBJ whole genome shotgun (WGS) entry which is preliminary data.</text>
</comment>
<dbReference type="InterPro" id="IPR033123">
    <property type="entry name" value="GH11_dom"/>
</dbReference>
<evidence type="ECO:0000256" key="2">
    <source>
        <dbReference type="ARBA" id="ARBA00004851"/>
    </source>
</evidence>
<dbReference type="AlphaFoldDB" id="A0A1Z5THU1"/>
<proteinExistence type="inferred from homology"/>
<dbReference type="Gene3D" id="2.60.120.180">
    <property type="match status" value="1"/>
</dbReference>
<dbReference type="Proteomes" id="UP000194280">
    <property type="component" value="Unassembled WGS sequence"/>
</dbReference>
<evidence type="ECO:0000256" key="5">
    <source>
        <dbReference type="ARBA" id="ARBA00022651"/>
    </source>
</evidence>
<dbReference type="UniPathway" id="UPA00114"/>
<evidence type="ECO:0000256" key="11">
    <source>
        <dbReference type="RuleBase" id="RU362015"/>
    </source>
</evidence>
<evidence type="ECO:0000256" key="8">
    <source>
        <dbReference type="ARBA" id="ARBA00023295"/>
    </source>
</evidence>
<dbReference type="InterPro" id="IPR013320">
    <property type="entry name" value="ConA-like_dom_sf"/>
</dbReference>
<name>A0A1Z5THU1_HORWE</name>
<dbReference type="EMBL" id="MUNK01000042">
    <property type="protein sequence ID" value="OTA35593.1"/>
    <property type="molecule type" value="Genomic_DNA"/>
</dbReference>
<evidence type="ECO:0000256" key="10">
    <source>
        <dbReference type="PROSITE-ProRule" id="PRU01097"/>
    </source>
</evidence>
<feature type="domain" description="GH11" evidence="12">
    <location>
        <begin position="109"/>
        <end position="296"/>
    </location>
</feature>
<dbReference type="Pfam" id="PF00457">
    <property type="entry name" value="Glyco_hydro_11"/>
    <property type="match status" value="1"/>
</dbReference>
<evidence type="ECO:0000256" key="4">
    <source>
        <dbReference type="ARBA" id="ARBA00012590"/>
    </source>
</evidence>
<comment type="catalytic activity">
    <reaction evidence="1 10 11">
        <text>Endohydrolysis of (1-&gt;4)-beta-D-xylosidic linkages in xylans.</text>
        <dbReference type="EC" id="3.2.1.8"/>
    </reaction>
</comment>
<evidence type="ECO:0000256" key="3">
    <source>
        <dbReference type="ARBA" id="ARBA00007792"/>
    </source>
</evidence>
<dbReference type="GO" id="GO:0045493">
    <property type="term" value="P:xylan catabolic process"/>
    <property type="evidence" value="ECO:0007669"/>
    <property type="project" value="UniProtKB-UniRule"/>
</dbReference>
<keyword evidence="7 10" id="KW-0119">Carbohydrate metabolism</keyword>
<comment type="similarity">
    <text evidence="3 10 11">Belongs to the glycosyl hydrolase 11 (cellulase G) family.</text>
</comment>
<dbReference type="PRINTS" id="PR00911">
    <property type="entry name" value="GLHYDRLASE11"/>
</dbReference>
<comment type="pathway">
    <text evidence="2 10 11">Glycan degradation; xylan degradation.</text>
</comment>
<reference evidence="13 14" key="1">
    <citation type="submission" date="2017-01" db="EMBL/GenBank/DDBJ databases">
        <title>The recent genome duplication of the halophilic yeast Hortaea werneckii: insights from long-read sequencing.</title>
        <authorList>
            <person name="Sinha S."/>
            <person name="Flibotte S."/>
            <person name="Neira M."/>
            <person name="Lenassi M."/>
            <person name="Gostincar C."/>
            <person name="Stajich J.E."/>
            <person name="Nislow C.E."/>
        </authorList>
    </citation>
    <scope>NUCLEOTIDE SEQUENCE [LARGE SCALE GENOMIC DNA]</scope>
    <source>
        <strain evidence="13 14">EXF-2000</strain>
    </source>
</reference>
<dbReference type="InterPro" id="IPR018208">
    <property type="entry name" value="GH11_AS_1"/>
</dbReference>
<dbReference type="InParanoid" id="A0A1Z5THU1"/>
<dbReference type="OrthoDB" id="2115822at2759"/>